<accession>A0A4U3MJI2</accession>
<gene>
    <name evidence="2" type="ORF">FDA94_09245</name>
</gene>
<dbReference type="Proteomes" id="UP000308705">
    <property type="component" value="Unassembled WGS sequence"/>
</dbReference>
<name>A0A4U3MJI2_9ACTN</name>
<feature type="domain" description="Pvc16 N-terminal" evidence="1">
    <location>
        <begin position="5"/>
        <end position="189"/>
    </location>
</feature>
<sequence length="285" mass="31096">MIEHIDRLLRHLLVSRIDRLAHDGQVGFQPPDDDWRRFVTNLSDMALNVYLVDLRENRRLRSNERVLSHVAGLVLSEPAPCRVDLHYLVTAWSPATPTQAIEPTVDEHALLYRAAAVLLAADPLKPAEIYGSPPSSLPPALADAELPTSVLPAEGFGKYSEFWGTMGARQAWRPAVYFTVTVPVVFPADELGPQVITQTTGFGEVVIRIGGLVGDAAGKPVAGAWVRIETLDGSPVATAETSAEGRYVVDDLTEGRYRCRVRAAGLGERAREFEVPGDGYDVAFD</sequence>
<proteinExistence type="predicted"/>
<reference evidence="2 3" key="1">
    <citation type="submission" date="2019-04" db="EMBL/GenBank/DDBJ databases">
        <title>Herbidospora sp. NEAU-GS14.nov., a novel actinomycete isolated from soil.</title>
        <authorList>
            <person name="Han L."/>
        </authorList>
    </citation>
    <scope>NUCLEOTIDE SEQUENCE [LARGE SCALE GENOMIC DNA]</scope>
    <source>
        <strain evidence="2 3">NEAU-GS14</strain>
    </source>
</reference>
<evidence type="ECO:0000313" key="3">
    <source>
        <dbReference type="Proteomes" id="UP000308705"/>
    </source>
</evidence>
<keyword evidence="3" id="KW-1185">Reference proteome</keyword>
<organism evidence="2 3">
    <name type="scientific">Herbidospora galbida</name>
    <dbReference type="NCBI Taxonomy" id="2575442"/>
    <lineage>
        <taxon>Bacteria</taxon>
        <taxon>Bacillati</taxon>
        <taxon>Actinomycetota</taxon>
        <taxon>Actinomycetes</taxon>
        <taxon>Streptosporangiales</taxon>
        <taxon>Streptosporangiaceae</taxon>
        <taxon>Herbidospora</taxon>
    </lineage>
</organism>
<protein>
    <submittedName>
        <fullName evidence="2">DUF4255 domain-containing protein</fullName>
    </submittedName>
</protein>
<dbReference type="OrthoDB" id="5514409at2"/>
<dbReference type="Gene3D" id="2.60.40.1120">
    <property type="entry name" value="Carboxypeptidase-like, regulatory domain"/>
    <property type="match status" value="1"/>
</dbReference>
<dbReference type="RefSeq" id="WP_137246623.1">
    <property type="nucleotide sequence ID" value="NZ_SZQA01000006.1"/>
</dbReference>
<dbReference type="SUPFAM" id="SSF49478">
    <property type="entry name" value="Cna protein B-type domain"/>
    <property type="match status" value="1"/>
</dbReference>
<dbReference type="Pfam" id="PF14065">
    <property type="entry name" value="Pvc16_N"/>
    <property type="match status" value="1"/>
</dbReference>
<evidence type="ECO:0000313" key="2">
    <source>
        <dbReference type="EMBL" id="TKK89565.1"/>
    </source>
</evidence>
<evidence type="ECO:0000259" key="1">
    <source>
        <dbReference type="Pfam" id="PF14065"/>
    </source>
</evidence>
<comment type="caution">
    <text evidence="2">The sequence shown here is derived from an EMBL/GenBank/DDBJ whole genome shotgun (WGS) entry which is preliminary data.</text>
</comment>
<dbReference type="InterPro" id="IPR025351">
    <property type="entry name" value="Pvc16_N"/>
</dbReference>
<dbReference type="Pfam" id="PF13620">
    <property type="entry name" value="CarboxypepD_reg"/>
    <property type="match status" value="1"/>
</dbReference>
<dbReference type="AlphaFoldDB" id="A0A4U3MJI2"/>
<dbReference type="EMBL" id="SZQA01000006">
    <property type="protein sequence ID" value="TKK89565.1"/>
    <property type="molecule type" value="Genomic_DNA"/>
</dbReference>